<dbReference type="RefSeq" id="WP_094034856.1">
    <property type="nucleotide sequence ID" value="NZ_CP022540.1"/>
</dbReference>
<accession>A0A222E4D9</accession>
<dbReference type="KEGG" id="aht:ANTHELSMS3_02170"/>
<evidence type="ECO:0000259" key="3">
    <source>
        <dbReference type="PROSITE" id="PS50405"/>
    </source>
</evidence>
<dbReference type="SUPFAM" id="SSF47616">
    <property type="entry name" value="GST C-terminal domain-like"/>
    <property type="match status" value="1"/>
</dbReference>
<gene>
    <name evidence="4" type="ORF">ANTHELSMS3_02170</name>
</gene>
<dbReference type="EC" id="1.8.4.-" evidence="4"/>
<dbReference type="Pfam" id="PF02798">
    <property type="entry name" value="GST_N"/>
    <property type="match status" value="1"/>
</dbReference>
<feature type="domain" description="GST C-terminal" evidence="3">
    <location>
        <begin position="108"/>
        <end position="233"/>
    </location>
</feature>
<evidence type="ECO:0000259" key="2">
    <source>
        <dbReference type="PROSITE" id="PS50404"/>
    </source>
</evidence>
<keyword evidence="4" id="KW-0560">Oxidoreductase</keyword>
<dbReference type="Gene3D" id="1.20.1050.10">
    <property type="match status" value="1"/>
</dbReference>
<dbReference type="EMBL" id="CP022540">
    <property type="protein sequence ID" value="ASP20848.1"/>
    <property type="molecule type" value="Genomic_DNA"/>
</dbReference>
<dbReference type="GO" id="GO:0016491">
    <property type="term" value="F:oxidoreductase activity"/>
    <property type="evidence" value="ECO:0007669"/>
    <property type="project" value="UniProtKB-KW"/>
</dbReference>
<dbReference type="PROSITE" id="PS50404">
    <property type="entry name" value="GST_NTER"/>
    <property type="match status" value="1"/>
</dbReference>
<organism evidence="4 5">
    <name type="scientific">Antarctobacter heliothermus</name>
    <dbReference type="NCBI Taxonomy" id="74033"/>
    <lineage>
        <taxon>Bacteria</taxon>
        <taxon>Pseudomonadati</taxon>
        <taxon>Pseudomonadota</taxon>
        <taxon>Alphaproteobacteria</taxon>
        <taxon>Rhodobacterales</taxon>
        <taxon>Roseobacteraceae</taxon>
        <taxon>Antarctobacter</taxon>
    </lineage>
</organism>
<dbReference type="AlphaFoldDB" id="A0A222E4D9"/>
<dbReference type="Gene3D" id="3.40.30.10">
    <property type="entry name" value="Glutaredoxin"/>
    <property type="match status" value="1"/>
</dbReference>
<dbReference type="InterPro" id="IPR036249">
    <property type="entry name" value="Thioredoxin-like_sf"/>
</dbReference>
<dbReference type="CDD" id="cd03048">
    <property type="entry name" value="GST_N_Ure2p_like"/>
    <property type="match status" value="1"/>
</dbReference>
<dbReference type="InterPro" id="IPR004045">
    <property type="entry name" value="Glutathione_S-Trfase_N"/>
</dbReference>
<dbReference type="PROSITE" id="PS50405">
    <property type="entry name" value="GST_CTER"/>
    <property type="match status" value="1"/>
</dbReference>
<dbReference type="SFLD" id="SFLDG01151">
    <property type="entry name" value="Main.2:_Nu-like"/>
    <property type="match status" value="1"/>
</dbReference>
<keyword evidence="5" id="KW-1185">Reference proteome</keyword>
<name>A0A222E4D9_9RHOB</name>
<dbReference type="Proteomes" id="UP000203589">
    <property type="component" value="Chromosome"/>
</dbReference>
<reference evidence="4 5" key="1">
    <citation type="submission" date="2017-07" db="EMBL/GenBank/DDBJ databases">
        <title>Genome Sequence of Antarctobacter heliothermus Strain SMS3 Isolated from a culture of the Diatom Skeletonema marinoi.</title>
        <authorList>
            <person name="Topel M."/>
            <person name="Pinder M.I.M."/>
            <person name="Johansson O.N."/>
            <person name="Kourtchenko O."/>
            <person name="Godhe A."/>
            <person name="Clarke A.K."/>
        </authorList>
    </citation>
    <scope>NUCLEOTIDE SEQUENCE [LARGE SCALE GENOMIC DNA]</scope>
    <source>
        <strain evidence="4 5">SMS3</strain>
    </source>
</reference>
<dbReference type="SFLD" id="SFLDG00358">
    <property type="entry name" value="Main_(cytGST)"/>
    <property type="match status" value="1"/>
</dbReference>
<dbReference type="InterPro" id="IPR004046">
    <property type="entry name" value="GST_C"/>
</dbReference>
<dbReference type="Pfam" id="PF00043">
    <property type="entry name" value="GST_C"/>
    <property type="match status" value="1"/>
</dbReference>
<protein>
    <submittedName>
        <fullName evidence="4">Disulfide-bond oxidoreductase YfcG</fullName>
        <ecNumber evidence="4">1.8.4.-</ecNumber>
    </submittedName>
</protein>
<dbReference type="InterPro" id="IPR010987">
    <property type="entry name" value="Glutathione-S-Trfase_C-like"/>
</dbReference>
<dbReference type="CDD" id="cd03178">
    <property type="entry name" value="GST_C_Ure2p_like"/>
    <property type="match status" value="1"/>
</dbReference>
<dbReference type="SUPFAM" id="SSF52833">
    <property type="entry name" value="Thioredoxin-like"/>
    <property type="match status" value="1"/>
</dbReference>
<evidence type="ECO:0000256" key="1">
    <source>
        <dbReference type="RuleBase" id="RU003494"/>
    </source>
</evidence>
<dbReference type="InterPro" id="IPR040079">
    <property type="entry name" value="Glutathione_S-Trfase"/>
</dbReference>
<sequence>MFDLTTHPVSTRWPAQHPDRLQLYSFPTPNGVKVSIMLEEIGLPYEAHRVTLSAADVKSAEFLSLNPNNKIPAIIDPDGPDGAPLALFESGAILLYLAEKTGKLTGKTASDRHTITQWLMFQMGGLGPMLGQLGYFSKFAGAEIEDPRPRERFVVEGKRLLNVVEKQLEGQDWIAGEYSIADIAIAPWLKALDFYGTQAAIGWFDHPNAVAYLDRFLARPAVQRGLNIPPREG</sequence>
<dbReference type="OrthoDB" id="9803562at2"/>
<dbReference type="InterPro" id="IPR036282">
    <property type="entry name" value="Glutathione-S-Trfase_C_sf"/>
</dbReference>
<dbReference type="PANTHER" id="PTHR44051:SF19">
    <property type="entry name" value="DISULFIDE-BOND OXIDOREDUCTASE YFCG"/>
    <property type="match status" value="1"/>
</dbReference>
<dbReference type="PANTHER" id="PTHR44051">
    <property type="entry name" value="GLUTATHIONE S-TRANSFERASE-RELATED"/>
    <property type="match status" value="1"/>
</dbReference>
<comment type="similarity">
    <text evidence="1">Belongs to the GST superfamily.</text>
</comment>
<dbReference type="SFLD" id="SFLDS00019">
    <property type="entry name" value="Glutathione_Transferase_(cytos"/>
    <property type="match status" value="1"/>
</dbReference>
<evidence type="ECO:0000313" key="5">
    <source>
        <dbReference type="Proteomes" id="UP000203589"/>
    </source>
</evidence>
<feature type="domain" description="GST N-terminal" evidence="2">
    <location>
        <begin position="18"/>
        <end position="105"/>
    </location>
</feature>
<evidence type="ECO:0000313" key="4">
    <source>
        <dbReference type="EMBL" id="ASP20848.1"/>
    </source>
</evidence>
<proteinExistence type="inferred from homology"/>